<dbReference type="Gene3D" id="3.40.50.1000">
    <property type="entry name" value="HAD superfamily/HAD-like"/>
    <property type="match status" value="1"/>
</dbReference>
<dbReference type="NCBIfam" id="TIGR01549">
    <property type="entry name" value="HAD-SF-IA-v1"/>
    <property type="match status" value="1"/>
</dbReference>
<dbReference type="InterPro" id="IPR023214">
    <property type="entry name" value="HAD_sf"/>
</dbReference>
<dbReference type="SFLD" id="SFLDG01129">
    <property type="entry name" value="C1.5:_HAD__Beta-PGM__Phosphata"/>
    <property type="match status" value="1"/>
</dbReference>
<dbReference type="Pfam" id="PF00702">
    <property type="entry name" value="Hydrolase"/>
    <property type="match status" value="1"/>
</dbReference>
<organism evidence="4 5">
    <name type="scientific">Demequina lutea</name>
    <dbReference type="NCBI Taxonomy" id="431489"/>
    <lineage>
        <taxon>Bacteria</taxon>
        <taxon>Bacillati</taxon>
        <taxon>Actinomycetota</taxon>
        <taxon>Actinomycetes</taxon>
        <taxon>Micrococcales</taxon>
        <taxon>Demequinaceae</taxon>
        <taxon>Demequina</taxon>
    </lineage>
</organism>
<dbReference type="GO" id="GO:0016787">
    <property type="term" value="F:hydrolase activity"/>
    <property type="evidence" value="ECO:0007669"/>
    <property type="project" value="UniProtKB-KW"/>
</dbReference>
<evidence type="ECO:0000313" key="4">
    <source>
        <dbReference type="EMBL" id="NYI40906.1"/>
    </source>
</evidence>
<evidence type="ECO:0000256" key="3">
    <source>
        <dbReference type="ARBA" id="ARBA00022842"/>
    </source>
</evidence>
<dbReference type="InterPro" id="IPR006439">
    <property type="entry name" value="HAD-SF_hydro_IA"/>
</dbReference>
<reference evidence="4 5" key="1">
    <citation type="submission" date="2020-07" db="EMBL/GenBank/DDBJ databases">
        <title>Sequencing the genomes of 1000 actinobacteria strains.</title>
        <authorList>
            <person name="Klenk H.-P."/>
        </authorList>
    </citation>
    <scope>NUCLEOTIDE SEQUENCE [LARGE SCALE GENOMIC DNA]</scope>
    <source>
        <strain evidence="4 5">DSM 19970</strain>
    </source>
</reference>
<dbReference type="InterPro" id="IPR036412">
    <property type="entry name" value="HAD-like_sf"/>
</dbReference>
<keyword evidence="3" id="KW-0460">Magnesium</keyword>
<accession>A0A7Z0CGX8</accession>
<evidence type="ECO:0000256" key="2">
    <source>
        <dbReference type="ARBA" id="ARBA00022801"/>
    </source>
</evidence>
<dbReference type="EMBL" id="JACBZO010000001">
    <property type="protein sequence ID" value="NYI40906.1"/>
    <property type="molecule type" value="Genomic_DNA"/>
</dbReference>
<dbReference type="Gene3D" id="1.20.120.710">
    <property type="entry name" value="Haloacid dehalogenase hydrolase-like domain"/>
    <property type="match status" value="1"/>
</dbReference>
<evidence type="ECO:0000256" key="1">
    <source>
        <dbReference type="ARBA" id="ARBA00001946"/>
    </source>
</evidence>
<dbReference type="InterPro" id="IPR051400">
    <property type="entry name" value="HAD-like_hydrolase"/>
</dbReference>
<evidence type="ECO:0000313" key="5">
    <source>
        <dbReference type="Proteomes" id="UP000547973"/>
    </source>
</evidence>
<dbReference type="PANTHER" id="PTHR46470:SF4">
    <property type="entry name" value="5-AMINO-6-(5-PHOSPHO-D-RIBITYLAMINO)URACIL PHOSPHATASE YIGB"/>
    <property type="match status" value="1"/>
</dbReference>
<dbReference type="RefSeq" id="WP_062075882.1">
    <property type="nucleotide sequence ID" value="NZ_BBRC01000014.1"/>
</dbReference>
<dbReference type="GO" id="GO:0044281">
    <property type="term" value="P:small molecule metabolic process"/>
    <property type="evidence" value="ECO:0007669"/>
    <property type="project" value="UniProtKB-ARBA"/>
</dbReference>
<gene>
    <name evidence="4" type="ORF">BKA03_001025</name>
</gene>
<keyword evidence="5" id="KW-1185">Reference proteome</keyword>
<name>A0A7Z0CGX8_9MICO</name>
<proteinExistence type="predicted"/>
<dbReference type="Proteomes" id="UP000547973">
    <property type="component" value="Unassembled WGS sequence"/>
</dbReference>
<comment type="caution">
    <text evidence="4">The sequence shown here is derived from an EMBL/GenBank/DDBJ whole genome shotgun (WGS) entry which is preliminary data.</text>
</comment>
<dbReference type="SFLD" id="SFLDS00003">
    <property type="entry name" value="Haloacid_Dehalogenase"/>
    <property type="match status" value="1"/>
</dbReference>
<sequence>MVYSTTSTLPTSLRGSAKSIVGVLLDIDDTLVDTRGAFRHALGVVAERYLPSGYDVEQMTSHWRADVSGWYRAHARGELTHREQRKLRANELHQAFGGPVLDEPAYAAWDEVFEAGFKEGWRAHPDAHEFLDTLDRCGIEYGAVSNADSGYQEMKLSRVGLKRVRMLVGVDRFGVGKPDSRVFLEGARLLGLDPAMVAYVGDEKDIDAAAAVDAGLALGIWLDRPGGHPQPGEVADGVVRVESLAQIPETLHLTC</sequence>
<protein>
    <submittedName>
        <fullName evidence="4">Putative hydrolase of the HAD superfamily</fullName>
    </submittedName>
</protein>
<dbReference type="SUPFAM" id="SSF56784">
    <property type="entry name" value="HAD-like"/>
    <property type="match status" value="1"/>
</dbReference>
<dbReference type="OrthoDB" id="9810501at2"/>
<dbReference type="AlphaFoldDB" id="A0A7Z0CGX8"/>
<keyword evidence="2 4" id="KW-0378">Hydrolase</keyword>
<dbReference type="PANTHER" id="PTHR46470">
    <property type="entry name" value="N-ACYLNEURAMINATE-9-PHOSPHATASE"/>
    <property type="match status" value="1"/>
</dbReference>
<comment type="cofactor">
    <cofactor evidence="1">
        <name>Mg(2+)</name>
        <dbReference type="ChEBI" id="CHEBI:18420"/>
    </cofactor>
</comment>